<sequence>MDDESITPSTSDQEGATSVIEIKDHPVHNDPKDDIIIISNDCIRFRASRFHLTRTSQFFDGLLGITQQKGQNLNGNDDPIRLDHSGSTISLFLDLASVSEPYVPTTTISEAAALLKLVDFAICDGLIDKARASLMEASKDEPFELLVVASDRNDVEMAKYALRKIDSTAYRCQFLSSGVTLSDQAHISIKTYLRRLSPSFHLALLEASSVAGEVRSHRYESLRPGRFLSEDWSDSVAKKFNPFEFS</sequence>
<protein>
    <recommendedName>
        <fullName evidence="4">BTB domain-containing protein</fullName>
    </recommendedName>
</protein>
<keyword evidence="3" id="KW-1185">Reference proteome</keyword>
<reference evidence="2" key="4">
    <citation type="submission" date="2024-02" db="EMBL/GenBank/DDBJ databases">
        <title>Comparative genomics of Cryptococcus and Kwoniella reveals pathogenesis evolution and contrasting modes of karyotype evolution via chromosome fusion or intercentromeric recombination.</title>
        <authorList>
            <person name="Coelho M.A."/>
            <person name="David-Palma M."/>
            <person name="Shea T."/>
            <person name="Bowers K."/>
            <person name="McGinley-Smith S."/>
            <person name="Mohammad A.W."/>
            <person name="Gnirke A."/>
            <person name="Yurkov A.M."/>
            <person name="Nowrousian M."/>
            <person name="Sun S."/>
            <person name="Cuomo C.A."/>
            <person name="Heitman J."/>
        </authorList>
    </citation>
    <scope>NUCLEOTIDE SEQUENCE</scope>
    <source>
        <strain evidence="2">CBS 10737</strain>
    </source>
</reference>
<dbReference type="GeneID" id="30169104"/>
<accession>A0A1B9ICT9</accession>
<name>A0A1B9ICT9_9TREE</name>
<evidence type="ECO:0000313" key="2">
    <source>
        <dbReference type="EMBL" id="WWC66686.1"/>
    </source>
</evidence>
<dbReference type="Proteomes" id="UP000094020">
    <property type="component" value="Chromosome 1"/>
</dbReference>
<evidence type="ECO:0008006" key="4">
    <source>
        <dbReference type="Google" id="ProtNLM"/>
    </source>
</evidence>
<dbReference type="KEGG" id="kpin:30169104"/>
<proteinExistence type="predicted"/>
<dbReference type="RefSeq" id="XP_019014651.1">
    <property type="nucleotide sequence ID" value="XM_019152513.1"/>
</dbReference>
<dbReference type="OrthoDB" id="2564085at2759"/>
<organism evidence="1">
    <name type="scientific">Kwoniella pini CBS 10737</name>
    <dbReference type="NCBI Taxonomy" id="1296096"/>
    <lineage>
        <taxon>Eukaryota</taxon>
        <taxon>Fungi</taxon>
        <taxon>Dikarya</taxon>
        <taxon>Basidiomycota</taxon>
        <taxon>Agaricomycotina</taxon>
        <taxon>Tremellomycetes</taxon>
        <taxon>Tremellales</taxon>
        <taxon>Cryptococcaceae</taxon>
        <taxon>Kwoniella</taxon>
    </lineage>
</organism>
<dbReference type="EMBL" id="KI894007">
    <property type="protein sequence ID" value="OCF53432.1"/>
    <property type="molecule type" value="Genomic_DNA"/>
</dbReference>
<reference evidence="1" key="3">
    <citation type="submission" date="2016-07" db="EMBL/GenBank/DDBJ databases">
        <title>Evolution of pathogenesis and genome organization in the Tremellales.</title>
        <authorList>
            <person name="Cuomo C."/>
            <person name="Litvintseva A."/>
            <person name="Heitman J."/>
            <person name="Chen Y."/>
            <person name="Sun S."/>
            <person name="Springer D."/>
            <person name="Dromer F."/>
            <person name="Young S."/>
            <person name="Zeng Q."/>
            <person name="Chapman S."/>
            <person name="Gujja S."/>
            <person name="Saif S."/>
            <person name="Birren B."/>
        </authorList>
    </citation>
    <scope>NUCLEOTIDE SEQUENCE</scope>
    <source>
        <strain evidence="1">CBS 10737</strain>
    </source>
</reference>
<reference evidence="2" key="2">
    <citation type="submission" date="2013-07" db="EMBL/GenBank/DDBJ databases">
        <authorList>
            <consortium name="The Broad Institute Genome Sequencing Platform"/>
            <person name="Cuomo C."/>
            <person name="Litvintseva A."/>
            <person name="Chen Y."/>
            <person name="Heitman J."/>
            <person name="Sun S."/>
            <person name="Springer D."/>
            <person name="Dromer F."/>
            <person name="Young S.K."/>
            <person name="Zeng Q."/>
            <person name="Gargeya S."/>
            <person name="Fitzgerald M."/>
            <person name="Abouelleil A."/>
            <person name="Alvarado L."/>
            <person name="Berlin A.M."/>
            <person name="Chapman S.B."/>
            <person name="Dewar J."/>
            <person name="Goldberg J."/>
            <person name="Griggs A."/>
            <person name="Gujja S."/>
            <person name="Hansen M."/>
            <person name="Howarth C."/>
            <person name="Imamovic A."/>
            <person name="Larimer J."/>
            <person name="McCowan C."/>
            <person name="Murphy C."/>
            <person name="Pearson M."/>
            <person name="Priest M."/>
            <person name="Roberts A."/>
            <person name="Saif S."/>
            <person name="Shea T."/>
            <person name="Sykes S."/>
            <person name="Wortman J."/>
            <person name="Nusbaum C."/>
            <person name="Birren B."/>
        </authorList>
    </citation>
    <scope>NUCLEOTIDE SEQUENCE</scope>
    <source>
        <strain evidence="2">CBS 10737</strain>
    </source>
</reference>
<dbReference type="EMBL" id="CP144519">
    <property type="protein sequence ID" value="WWC66686.1"/>
    <property type="molecule type" value="Genomic_DNA"/>
</dbReference>
<reference evidence="1" key="1">
    <citation type="submission" date="2013-07" db="EMBL/GenBank/DDBJ databases">
        <title>The Genome Sequence of Cryptococcus pinus CBS10737.</title>
        <authorList>
            <consortium name="The Broad Institute Genome Sequencing Platform"/>
            <person name="Cuomo C."/>
            <person name="Litvintseva A."/>
            <person name="Chen Y."/>
            <person name="Heitman J."/>
            <person name="Sun S."/>
            <person name="Springer D."/>
            <person name="Dromer F."/>
            <person name="Young S.K."/>
            <person name="Zeng Q."/>
            <person name="Gargeya S."/>
            <person name="Fitzgerald M."/>
            <person name="Abouelleil A."/>
            <person name="Alvarado L."/>
            <person name="Berlin A.M."/>
            <person name="Chapman S.B."/>
            <person name="Dewar J."/>
            <person name="Goldberg J."/>
            <person name="Griggs A."/>
            <person name="Gujja S."/>
            <person name="Hansen M."/>
            <person name="Howarth C."/>
            <person name="Imamovic A."/>
            <person name="Larimer J."/>
            <person name="McCowan C."/>
            <person name="Murphy C."/>
            <person name="Pearson M."/>
            <person name="Priest M."/>
            <person name="Roberts A."/>
            <person name="Saif S."/>
            <person name="Shea T."/>
            <person name="Sykes S."/>
            <person name="Wortman J."/>
            <person name="Nusbaum C."/>
            <person name="Birren B."/>
        </authorList>
    </citation>
    <scope>NUCLEOTIDE SEQUENCE [LARGE SCALE GENOMIC DNA]</scope>
    <source>
        <strain evidence="1">CBS 10737</strain>
    </source>
</reference>
<gene>
    <name evidence="1" type="ORF">I206_00735</name>
    <name evidence="2" type="ORF">I206_100590</name>
</gene>
<evidence type="ECO:0000313" key="1">
    <source>
        <dbReference type="EMBL" id="OCF53432.1"/>
    </source>
</evidence>
<dbReference type="AlphaFoldDB" id="A0A1B9ICT9"/>
<evidence type="ECO:0000313" key="3">
    <source>
        <dbReference type="Proteomes" id="UP000094020"/>
    </source>
</evidence>